<proteinExistence type="predicted"/>
<protein>
    <submittedName>
        <fullName evidence="1">Uncharacterized protein</fullName>
    </submittedName>
</protein>
<dbReference type="EMBL" id="SNYV01000005">
    <property type="protein sequence ID" value="TDQ81085.1"/>
    <property type="molecule type" value="Genomic_DNA"/>
</dbReference>
<dbReference type="InterPro" id="IPR046233">
    <property type="entry name" value="DUF6266"/>
</dbReference>
<dbReference type="Proteomes" id="UP000295292">
    <property type="component" value="Unassembled WGS sequence"/>
</dbReference>
<gene>
    <name evidence="1" type="ORF">CLV99_0460</name>
</gene>
<name>A0A4R6WPU6_9SPHI</name>
<evidence type="ECO:0000313" key="2">
    <source>
        <dbReference type="Proteomes" id="UP000295292"/>
    </source>
</evidence>
<organism evidence="1 2">
    <name type="scientific">Sphingobacterium yanglingense</name>
    <dbReference type="NCBI Taxonomy" id="1437280"/>
    <lineage>
        <taxon>Bacteria</taxon>
        <taxon>Pseudomonadati</taxon>
        <taxon>Bacteroidota</taxon>
        <taxon>Sphingobacteriia</taxon>
        <taxon>Sphingobacteriales</taxon>
        <taxon>Sphingobacteriaceae</taxon>
        <taxon>Sphingobacterium</taxon>
    </lineage>
</organism>
<dbReference type="RefSeq" id="WP_133582863.1">
    <property type="nucleotide sequence ID" value="NZ_SNYV01000005.1"/>
</dbReference>
<comment type="caution">
    <text evidence="1">The sequence shown here is derived from an EMBL/GenBank/DDBJ whole genome shotgun (WGS) entry which is preliminary data.</text>
</comment>
<dbReference type="AlphaFoldDB" id="A0A4R6WPU6"/>
<reference evidence="1 2" key="1">
    <citation type="submission" date="2019-03" db="EMBL/GenBank/DDBJ databases">
        <title>Genomic Encyclopedia of Archaeal and Bacterial Type Strains, Phase II (KMG-II): from individual species to whole genera.</title>
        <authorList>
            <person name="Goeker M."/>
        </authorList>
    </citation>
    <scope>NUCLEOTIDE SEQUENCE [LARGE SCALE GENOMIC DNA]</scope>
    <source>
        <strain evidence="1 2">DSM 28353</strain>
    </source>
</reference>
<dbReference type="OrthoDB" id="665435at2"/>
<evidence type="ECO:0000313" key="1">
    <source>
        <dbReference type="EMBL" id="TDQ81085.1"/>
    </source>
</evidence>
<sequence length="213" mass="23338">MARFLKGITGAYTGKVGNVVGSSWRGIDYIRSLPKKSSKPASEDQMAQRTRFAMATNFLKSIKDILKIGFSDSKQRGKMGYNVAFQHLITNAITGTYPALSIDYSSVQIASGSLAALMGLQTEESAPQVLTLSWQPDVNRFNAFADDQVIVLLYNVDENFFSAYEGVSRVDSSLDISLPVSYTGKTMVGWTFAIHRDGKVTSTSQFIGEFVIS</sequence>
<accession>A0A4R6WPU6</accession>
<keyword evidence="2" id="KW-1185">Reference proteome</keyword>
<dbReference type="Pfam" id="PF19781">
    <property type="entry name" value="DUF6266"/>
    <property type="match status" value="1"/>
</dbReference>